<evidence type="ECO:0000313" key="7">
    <source>
        <dbReference type="EMBL" id="CAE22230.1"/>
    </source>
</evidence>
<evidence type="ECO:0000259" key="6">
    <source>
        <dbReference type="Pfam" id="PF05154"/>
    </source>
</evidence>
<evidence type="ECO:0000256" key="4">
    <source>
        <dbReference type="ARBA" id="ARBA00023136"/>
    </source>
</evidence>
<accession>Q7V4A6</accession>
<comment type="subcellular location">
    <subcellularLocation>
        <location evidence="1">Membrane</location>
        <topology evidence="1">Multi-pass membrane protein</topology>
    </subcellularLocation>
</comment>
<evidence type="ECO:0000256" key="1">
    <source>
        <dbReference type="ARBA" id="ARBA00004141"/>
    </source>
</evidence>
<dbReference type="Pfam" id="PF05154">
    <property type="entry name" value="TM2"/>
    <property type="match status" value="1"/>
</dbReference>
<keyword evidence="4 5" id="KW-0472">Membrane</keyword>
<feature type="transmembrane region" description="Helical" evidence="5">
    <location>
        <begin position="16"/>
        <end position="35"/>
    </location>
</feature>
<keyword evidence="8" id="KW-1185">Reference proteome</keyword>
<dbReference type="Proteomes" id="UP000001423">
    <property type="component" value="Chromosome"/>
</dbReference>
<evidence type="ECO:0000256" key="5">
    <source>
        <dbReference type="SAM" id="Phobius"/>
    </source>
</evidence>
<dbReference type="eggNOG" id="COG2314">
    <property type="taxonomic scope" value="Bacteria"/>
</dbReference>
<dbReference type="GO" id="GO:0016020">
    <property type="term" value="C:membrane"/>
    <property type="evidence" value="ECO:0007669"/>
    <property type="project" value="UniProtKB-SubCell"/>
</dbReference>
<sequence>MIMASLSDAELSNKKLAAGLLGIFLGALGIHKFVLGKNNPAMIMLVVSLAGGSITCGIAYAVMQVIGLIEGIIYLTQTPQEFKEIYLDGDKEWF</sequence>
<dbReference type="InterPro" id="IPR007829">
    <property type="entry name" value="TM2"/>
</dbReference>
<gene>
    <name evidence="7" type="ordered locus">PMT_2056</name>
</gene>
<name>Q7V4A6_PROMM</name>
<dbReference type="KEGG" id="pmt:PMT_2056"/>
<evidence type="ECO:0000256" key="3">
    <source>
        <dbReference type="ARBA" id="ARBA00022989"/>
    </source>
</evidence>
<reference evidence="7 8" key="1">
    <citation type="journal article" date="2003" name="Nature">
        <title>Genome divergence in two Prochlorococcus ecotypes reflects oceanic niche differentiation.</title>
        <authorList>
            <person name="Rocap G."/>
            <person name="Larimer F.W."/>
            <person name="Lamerdin J.E."/>
            <person name="Malfatti S."/>
            <person name="Chain P."/>
            <person name="Ahlgren N.A."/>
            <person name="Arellano A."/>
            <person name="Coleman M."/>
            <person name="Hauser L."/>
            <person name="Hess W.R."/>
            <person name="Johnson Z.I."/>
            <person name="Land M.L."/>
            <person name="Lindell D."/>
            <person name="Post A.F."/>
            <person name="Regala W."/>
            <person name="Shah M."/>
            <person name="Shaw S.L."/>
            <person name="Steglich C."/>
            <person name="Sullivan M.B."/>
            <person name="Ting C.S."/>
            <person name="Tolonen A."/>
            <person name="Webb E.A."/>
            <person name="Zinser E.R."/>
            <person name="Chisholm S.W."/>
        </authorList>
    </citation>
    <scope>NUCLEOTIDE SEQUENCE [LARGE SCALE GENOMIC DNA]</scope>
    <source>
        <strain evidence="8">MIT 9313</strain>
    </source>
</reference>
<organism evidence="7 8">
    <name type="scientific">Prochlorococcus marinus (strain MIT 9313)</name>
    <dbReference type="NCBI Taxonomy" id="74547"/>
    <lineage>
        <taxon>Bacteria</taxon>
        <taxon>Bacillati</taxon>
        <taxon>Cyanobacteriota</taxon>
        <taxon>Cyanophyceae</taxon>
        <taxon>Synechococcales</taxon>
        <taxon>Prochlorococcaceae</taxon>
        <taxon>Prochlorococcus</taxon>
    </lineage>
</organism>
<feature type="domain" description="TM2" evidence="6">
    <location>
        <begin position="13"/>
        <end position="54"/>
    </location>
</feature>
<protein>
    <recommendedName>
        <fullName evidence="6">TM2 domain-containing protein</fullName>
    </recommendedName>
</protein>
<dbReference type="AlphaFoldDB" id="Q7V4A6"/>
<keyword evidence="3 5" id="KW-1133">Transmembrane helix</keyword>
<evidence type="ECO:0000256" key="2">
    <source>
        <dbReference type="ARBA" id="ARBA00022692"/>
    </source>
</evidence>
<keyword evidence="2 5" id="KW-0812">Transmembrane</keyword>
<proteinExistence type="predicted"/>
<dbReference type="EMBL" id="BX548175">
    <property type="protein sequence ID" value="CAE22230.1"/>
    <property type="molecule type" value="Genomic_DNA"/>
</dbReference>
<evidence type="ECO:0000313" key="8">
    <source>
        <dbReference type="Proteomes" id="UP000001423"/>
    </source>
</evidence>
<feature type="transmembrane region" description="Helical" evidence="5">
    <location>
        <begin position="41"/>
        <end position="63"/>
    </location>
</feature>
<dbReference type="HOGENOM" id="CLU_081297_8_0_3"/>